<dbReference type="GO" id="GO:0008270">
    <property type="term" value="F:zinc ion binding"/>
    <property type="evidence" value="ECO:0007669"/>
    <property type="project" value="UniProtKB-KW"/>
</dbReference>
<protein>
    <recommendedName>
        <fullName evidence="8">BED-type domain-containing protein</fullName>
    </recommendedName>
</protein>
<dbReference type="SUPFAM" id="SSF53098">
    <property type="entry name" value="Ribonuclease H-like"/>
    <property type="match status" value="1"/>
</dbReference>
<evidence type="ECO:0000313" key="6">
    <source>
        <dbReference type="EnsemblMetazoa" id="CJA19315.1"/>
    </source>
</evidence>
<dbReference type="AlphaFoldDB" id="A0A8R1I847"/>
<dbReference type="InterPro" id="IPR012337">
    <property type="entry name" value="RNaseH-like_sf"/>
</dbReference>
<evidence type="ECO:0000313" key="7">
    <source>
        <dbReference type="Proteomes" id="UP000005237"/>
    </source>
</evidence>
<dbReference type="PANTHER" id="PTHR46481:SF10">
    <property type="entry name" value="ZINC FINGER BED DOMAIN-CONTAINING PROTEIN 39"/>
    <property type="match status" value="1"/>
</dbReference>
<proteinExistence type="predicted"/>
<keyword evidence="4" id="KW-0862">Zinc</keyword>
<dbReference type="InterPro" id="IPR052035">
    <property type="entry name" value="ZnF_BED_domain_contain"/>
</dbReference>
<evidence type="ECO:0008006" key="8">
    <source>
        <dbReference type="Google" id="ProtNLM"/>
    </source>
</evidence>
<evidence type="ECO:0000256" key="2">
    <source>
        <dbReference type="ARBA" id="ARBA00022723"/>
    </source>
</evidence>
<reference evidence="7" key="1">
    <citation type="submission" date="2010-08" db="EMBL/GenBank/DDBJ databases">
        <authorList>
            <consortium name="Caenorhabditis japonica Sequencing Consortium"/>
            <person name="Wilson R.K."/>
        </authorList>
    </citation>
    <scope>NUCLEOTIDE SEQUENCE [LARGE SCALE GENOMIC DNA]</scope>
    <source>
        <strain evidence="7">DF5081</strain>
    </source>
</reference>
<dbReference type="GO" id="GO:0005634">
    <property type="term" value="C:nucleus"/>
    <property type="evidence" value="ECO:0007669"/>
    <property type="project" value="UniProtKB-SubCell"/>
</dbReference>
<dbReference type="EnsemblMetazoa" id="CJA19315.1">
    <property type="protein sequence ID" value="CJA19315.1"/>
    <property type="gene ID" value="WBGene00138519"/>
</dbReference>
<keyword evidence="2" id="KW-0479">Metal-binding</keyword>
<evidence type="ECO:0000256" key="1">
    <source>
        <dbReference type="ARBA" id="ARBA00004123"/>
    </source>
</evidence>
<comment type="subcellular location">
    <subcellularLocation>
        <location evidence="1">Nucleus</location>
    </subcellularLocation>
</comment>
<dbReference type="PANTHER" id="PTHR46481">
    <property type="entry name" value="ZINC FINGER BED DOMAIN-CONTAINING PROTEIN 4"/>
    <property type="match status" value="1"/>
</dbReference>
<name>A0A8R1I847_CAEJA</name>
<sequence>MSPGSSLKPRSVVWKFYPIPSNNTLPINIQCPSCATSMKFRGSTTGILNHLIKFHNEEYNSLVSKQKNSYESPVQSNENAQIELAKAFATGGIAFRFAENYEFKKFVQTKASDFRMPSRFKIRALIGELKENYTNNLKGKFKSLKKFTVITDGYSDIRRNYSFYSLHVAYIDDNFDRKLVFCSLQTVNRGDADSIGAALNEALEDIGLRFSQCTNITCDGGSSLTLLAQKQGTDRLLFFNLNN</sequence>
<evidence type="ECO:0000256" key="4">
    <source>
        <dbReference type="ARBA" id="ARBA00022833"/>
    </source>
</evidence>
<organism evidence="6 7">
    <name type="scientific">Caenorhabditis japonica</name>
    <dbReference type="NCBI Taxonomy" id="281687"/>
    <lineage>
        <taxon>Eukaryota</taxon>
        <taxon>Metazoa</taxon>
        <taxon>Ecdysozoa</taxon>
        <taxon>Nematoda</taxon>
        <taxon>Chromadorea</taxon>
        <taxon>Rhabditida</taxon>
        <taxon>Rhabditina</taxon>
        <taxon>Rhabditomorpha</taxon>
        <taxon>Rhabditoidea</taxon>
        <taxon>Rhabditidae</taxon>
        <taxon>Peloderinae</taxon>
        <taxon>Caenorhabditis</taxon>
    </lineage>
</organism>
<evidence type="ECO:0000256" key="3">
    <source>
        <dbReference type="ARBA" id="ARBA00022771"/>
    </source>
</evidence>
<keyword evidence="3" id="KW-0863">Zinc-finger</keyword>
<keyword evidence="5" id="KW-0539">Nucleus</keyword>
<evidence type="ECO:0000256" key="5">
    <source>
        <dbReference type="ARBA" id="ARBA00023242"/>
    </source>
</evidence>
<dbReference type="InterPro" id="IPR036236">
    <property type="entry name" value="Znf_C2H2_sf"/>
</dbReference>
<dbReference type="SUPFAM" id="SSF57667">
    <property type="entry name" value="beta-beta-alpha zinc fingers"/>
    <property type="match status" value="1"/>
</dbReference>
<keyword evidence="7" id="KW-1185">Reference proteome</keyword>
<reference evidence="6" key="2">
    <citation type="submission" date="2022-06" db="UniProtKB">
        <authorList>
            <consortium name="EnsemblMetazoa"/>
        </authorList>
    </citation>
    <scope>IDENTIFICATION</scope>
    <source>
        <strain evidence="6">DF5081</strain>
    </source>
</reference>
<accession>A0A8R1I847</accession>
<dbReference type="Proteomes" id="UP000005237">
    <property type="component" value="Unassembled WGS sequence"/>
</dbReference>